<name>A0ABX0XUU0_9ACTN</name>
<dbReference type="Gene3D" id="3.40.630.30">
    <property type="match status" value="1"/>
</dbReference>
<evidence type="ECO:0000259" key="1">
    <source>
        <dbReference type="PROSITE" id="PS51186"/>
    </source>
</evidence>
<feature type="domain" description="N-acetyltransferase" evidence="1">
    <location>
        <begin position="21"/>
        <end position="188"/>
    </location>
</feature>
<proteinExistence type="predicted"/>
<dbReference type="InterPro" id="IPR016181">
    <property type="entry name" value="Acyl_CoA_acyltransferase"/>
</dbReference>
<dbReference type="Pfam" id="PF13302">
    <property type="entry name" value="Acetyltransf_3"/>
    <property type="match status" value="1"/>
</dbReference>
<reference evidence="2 3" key="1">
    <citation type="submission" date="2020-03" db="EMBL/GenBank/DDBJ databases">
        <title>WGS of the type strain of Planosporangium spp.</title>
        <authorList>
            <person name="Thawai C."/>
        </authorList>
    </citation>
    <scope>NUCLEOTIDE SEQUENCE [LARGE SCALE GENOMIC DNA]</scope>
    <source>
        <strain evidence="2 3">TBRC 5610</strain>
    </source>
</reference>
<keyword evidence="3" id="KW-1185">Reference proteome</keyword>
<dbReference type="SUPFAM" id="SSF55729">
    <property type="entry name" value="Acyl-CoA N-acyltransferases (Nat)"/>
    <property type="match status" value="1"/>
</dbReference>
<organism evidence="2 3">
    <name type="scientific">Planosporangium thailandense</name>
    <dbReference type="NCBI Taxonomy" id="765197"/>
    <lineage>
        <taxon>Bacteria</taxon>
        <taxon>Bacillati</taxon>
        <taxon>Actinomycetota</taxon>
        <taxon>Actinomycetes</taxon>
        <taxon>Micromonosporales</taxon>
        <taxon>Micromonosporaceae</taxon>
        <taxon>Planosporangium</taxon>
    </lineage>
</organism>
<dbReference type="InterPro" id="IPR000182">
    <property type="entry name" value="GNAT_dom"/>
</dbReference>
<dbReference type="InterPro" id="IPR051531">
    <property type="entry name" value="N-acetyltransferase"/>
</dbReference>
<dbReference type="CDD" id="cd04301">
    <property type="entry name" value="NAT_SF"/>
    <property type="match status" value="1"/>
</dbReference>
<dbReference type="EMBL" id="JAATVY010000004">
    <property type="protein sequence ID" value="NJC69652.1"/>
    <property type="molecule type" value="Genomic_DNA"/>
</dbReference>
<evidence type="ECO:0000313" key="2">
    <source>
        <dbReference type="EMBL" id="NJC69652.1"/>
    </source>
</evidence>
<comment type="caution">
    <text evidence="2">The sequence shown here is derived from an EMBL/GenBank/DDBJ whole genome shotgun (WGS) entry which is preliminary data.</text>
</comment>
<evidence type="ECO:0000313" key="3">
    <source>
        <dbReference type="Proteomes" id="UP000722989"/>
    </source>
</evidence>
<dbReference type="Proteomes" id="UP000722989">
    <property type="component" value="Unassembled WGS sequence"/>
</dbReference>
<accession>A0ABX0XUU0</accession>
<dbReference type="PANTHER" id="PTHR43792">
    <property type="entry name" value="GNAT FAMILY, PUTATIVE (AFU_ORTHOLOGUE AFUA_3G00765)-RELATED-RELATED"/>
    <property type="match status" value="1"/>
</dbReference>
<sequence length="193" mass="21707">MTGVVDAALPADFPSLLTPRLEIRGFRAGDAEAFSAYRSDPDVARYQGWTAPYPLASAQRFIEALADRDPWTPGEWFQVAIAPREGGVLIGDCGMRPDAADPRIVEIGFSLAREHQGRGLATEAICRLLAYFFDERGVHRVVAGCDVRNTRSAALLERVGMRREAHFVESEWFKGEWTSEYRYALLCREWVRP</sequence>
<dbReference type="PROSITE" id="PS51186">
    <property type="entry name" value="GNAT"/>
    <property type="match status" value="1"/>
</dbReference>
<dbReference type="PANTHER" id="PTHR43792:SF1">
    <property type="entry name" value="N-ACETYLTRANSFERASE DOMAIN-CONTAINING PROTEIN"/>
    <property type="match status" value="1"/>
</dbReference>
<gene>
    <name evidence="2" type="ORF">HC031_07960</name>
</gene>
<protein>
    <submittedName>
        <fullName evidence="2">GNAT family N-acetyltransferase</fullName>
    </submittedName>
</protein>